<keyword evidence="1" id="KW-0732">Signal</keyword>
<name>A0A3P6RI14_CYLGO</name>
<keyword evidence="3" id="KW-1185">Reference proteome</keyword>
<dbReference type="Proteomes" id="UP000271889">
    <property type="component" value="Unassembled WGS sequence"/>
</dbReference>
<evidence type="ECO:0000313" key="3">
    <source>
        <dbReference type="Proteomes" id="UP000271889"/>
    </source>
</evidence>
<feature type="chain" id="PRO_5018150945" evidence="1">
    <location>
        <begin position="19"/>
        <end position="92"/>
    </location>
</feature>
<proteinExistence type="predicted"/>
<protein>
    <submittedName>
        <fullName evidence="2">Uncharacterized protein</fullName>
    </submittedName>
</protein>
<sequence>MRMVAVLLMLILFGFIQGKATTPKEYNLDGKEKLPPYDSLKKPRDPFRRRGFYDPVEYYEEEEQMPSEAELVEKKFLVKREAYKGESEDDEA</sequence>
<accession>A0A3P6RI14</accession>
<dbReference type="OrthoDB" id="10482064at2759"/>
<organism evidence="2 3">
    <name type="scientific">Cylicostephanus goldi</name>
    <name type="common">Nematode worm</name>
    <dbReference type="NCBI Taxonomy" id="71465"/>
    <lineage>
        <taxon>Eukaryota</taxon>
        <taxon>Metazoa</taxon>
        <taxon>Ecdysozoa</taxon>
        <taxon>Nematoda</taxon>
        <taxon>Chromadorea</taxon>
        <taxon>Rhabditida</taxon>
        <taxon>Rhabditina</taxon>
        <taxon>Rhabditomorpha</taxon>
        <taxon>Strongyloidea</taxon>
        <taxon>Strongylidae</taxon>
        <taxon>Cylicostephanus</taxon>
    </lineage>
</organism>
<gene>
    <name evidence="2" type="ORF">CGOC_LOCUS2986</name>
</gene>
<evidence type="ECO:0000313" key="2">
    <source>
        <dbReference type="EMBL" id="VDK54340.1"/>
    </source>
</evidence>
<dbReference type="EMBL" id="UYRV01007152">
    <property type="protein sequence ID" value="VDK54340.1"/>
    <property type="molecule type" value="Genomic_DNA"/>
</dbReference>
<evidence type="ECO:0000256" key="1">
    <source>
        <dbReference type="SAM" id="SignalP"/>
    </source>
</evidence>
<dbReference type="AlphaFoldDB" id="A0A3P6RI14"/>
<reference evidence="2 3" key="1">
    <citation type="submission" date="2018-11" db="EMBL/GenBank/DDBJ databases">
        <authorList>
            <consortium name="Pathogen Informatics"/>
        </authorList>
    </citation>
    <scope>NUCLEOTIDE SEQUENCE [LARGE SCALE GENOMIC DNA]</scope>
</reference>
<feature type="signal peptide" evidence="1">
    <location>
        <begin position="1"/>
        <end position="18"/>
    </location>
</feature>